<protein>
    <submittedName>
        <fullName evidence="1">Uncharacterized protein</fullName>
    </submittedName>
</protein>
<dbReference type="KEGG" id="pdh:B9T62_18445"/>
<gene>
    <name evidence="1" type="ORF">B9T62_18445</name>
</gene>
<evidence type="ECO:0000313" key="2">
    <source>
        <dbReference type="Proteomes" id="UP000249890"/>
    </source>
</evidence>
<evidence type="ECO:0000313" key="1">
    <source>
        <dbReference type="EMBL" id="ASA22587.1"/>
    </source>
</evidence>
<dbReference type="RefSeq" id="WP_087916585.1">
    <property type="nucleotide sequence ID" value="NZ_CP021780.1"/>
</dbReference>
<dbReference type="Proteomes" id="UP000249890">
    <property type="component" value="Chromosome"/>
</dbReference>
<name>A0A2Z2KAR6_9BACL</name>
<organism evidence="1 2">
    <name type="scientific">Paenibacillus donghaensis</name>
    <dbReference type="NCBI Taxonomy" id="414771"/>
    <lineage>
        <taxon>Bacteria</taxon>
        <taxon>Bacillati</taxon>
        <taxon>Bacillota</taxon>
        <taxon>Bacilli</taxon>
        <taxon>Bacillales</taxon>
        <taxon>Paenibacillaceae</taxon>
        <taxon>Paenibacillus</taxon>
    </lineage>
</organism>
<proteinExistence type="predicted"/>
<sequence length="376" mass="44479">MKTNIFIPTKIKVGFQNRDNTYTKKLAYVIYEDHKGVLRKKASWESWRDNNIDPVDYENEPTSGFVLNKKVGDYVSDWNHRQAYVRVYDPRGFEFEITIENLLYILENANSIKGKGLEGEFVYAWEGKELVLIPVESPDYQEISSFNKILHNKEYIKSKELIIGATYKTKDNQELVYMGRFDYWDRKWIRGEQGEESRYKVVNKGKHYIFASETTNYRKKPDLYAIQLKSLGDRVIGCLSEECTERYAYMFDLLEHKSYYSPQDESKDEFVYYTKDRFCEKIRTKIGNYAWHYSTSIYIGNDIDSAAEVIGDAKDNNSFNLRIRKKVTSKWNYGGYSMENVTIFSGSLEDLWEQYKPRYRDQYLVNGKLFQSGDEE</sequence>
<dbReference type="OrthoDB" id="2536029at2"/>
<dbReference type="AlphaFoldDB" id="A0A2Z2KAR6"/>
<accession>A0A2Z2KAR6</accession>
<keyword evidence="2" id="KW-1185">Reference proteome</keyword>
<dbReference type="EMBL" id="CP021780">
    <property type="protein sequence ID" value="ASA22587.1"/>
    <property type="molecule type" value="Genomic_DNA"/>
</dbReference>
<reference evidence="1 2" key="1">
    <citation type="submission" date="2017-06" db="EMBL/GenBank/DDBJ databases">
        <title>Complete genome sequence of Paenibacillus donghaensis KCTC 13049T isolated from East Sea sediment, South Korea.</title>
        <authorList>
            <person name="Jung B.K."/>
            <person name="Hong S.-J."/>
            <person name="Shin J.-H."/>
        </authorList>
    </citation>
    <scope>NUCLEOTIDE SEQUENCE [LARGE SCALE GENOMIC DNA]</scope>
    <source>
        <strain evidence="1 2">KCTC 13049</strain>
    </source>
</reference>